<dbReference type="Proteomes" id="UP000094313">
    <property type="component" value="Chromosome"/>
</dbReference>
<evidence type="ECO:0000259" key="1">
    <source>
        <dbReference type="Pfam" id="PF02789"/>
    </source>
</evidence>
<proteinExistence type="predicted"/>
<dbReference type="EMBL" id="CP017141">
    <property type="protein sequence ID" value="AOM80948.1"/>
    <property type="molecule type" value="Genomic_DNA"/>
</dbReference>
<dbReference type="KEGG" id="psty:BFS30_21755"/>
<reference evidence="2 3" key="1">
    <citation type="submission" date="2016-08" db="EMBL/GenBank/DDBJ databases">
        <authorList>
            <person name="Seilhamer J.J."/>
        </authorList>
    </citation>
    <scope>NUCLEOTIDE SEQUENCE [LARGE SCALE GENOMIC DNA]</scope>
    <source>
        <strain evidence="2 3">DX4</strain>
    </source>
</reference>
<dbReference type="AlphaFoldDB" id="A0A1D7QQJ5"/>
<evidence type="ECO:0000313" key="3">
    <source>
        <dbReference type="Proteomes" id="UP000094313"/>
    </source>
</evidence>
<sequence>MIFSVFLTGNAYAQATTAIGTAKVWGTVDGIAIEGVVQGPSAQVSDLQIACVFEYTEGDIFNTPPALPPALNGLVHLDQDMEGLLTEIRKSGKFHGHANETILISPPKGTIGSKKLLLIGLGDRDKFSPDLMTGVGSVAMREAINLGVDNFSFASDLKDAGIDSPTALVAGNVVRGIFEAYRTQTWLKEKKMSTFKPISKVILLAGPAFFTTAGEGIQEAIASLKN</sequence>
<keyword evidence="3" id="KW-1185">Reference proteome</keyword>
<feature type="domain" description="Peptidase M17 leucyl aminopeptidase N-terminal" evidence="1">
    <location>
        <begin position="75"/>
        <end position="173"/>
    </location>
</feature>
<dbReference type="Gene3D" id="3.40.220.10">
    <property type="entry name" value="Leucine Aminopeptidase, subunit E, domain 1"/>
    <property type="match status" value="1"/>
</dbReference>
<gene>
    <name evidence="2" type="ORF">BFS30_21755</name>
</gene>
<dbReference type="InterPro" id="IPR043472">
    <property type="entry name" value="Macro_dom-like"/>
</dbReference>
<organism evidence="2 3">
    <name type="scientific">Pedobacter steynii</name>
    <dbReference type="NCBI Taxonomy" id="430522"/>
    <lineage>
        <taxon>Bacteria</taxon>
        <taxon>Pseudomonadati</taxon>
        <taxon>Bacteroidota</taxon>
        <taxon>Sphingobacteriia</taxon>
        <taxon>Sphingobacteriales</taxon>
        <taxon>Sphingobacteriaceae</taxon>
        <taxon>Pedobacter</taxon>
    </lineage>
</organism>
<name>A0A1D7QQJ5_9SPHI</name>
<dbReference type="InterPro" id="IPR008283">
    <property type="entry name" value="Peptidase_M17_N"/>
</dbReference>
<protein>
    <submittedName>
        <fullName evidence="2">Peptidase M17</fullName>
    </submittedName>
</protein>
<dbReference type="GO" id="GO:0070006">
    <property type="term" value="F:metalloaminopeptidase activity"/>
    <property type="evidence" value="ECO:0007669"/>
    <property type="project" value="InterPro"/>
</dbReference>
<dbReference type="SUPFAM" id="SSF52949">
    <property type="entry name" value="Macro domain-like"/>
    <property type="match status" value="1"/>
</dbReference>
<accession>A0A1D7QQJ5</accession>
<evidence type="ECO:0000313" key="2">
    <source>
        <dbReference type="EMBL" id="AOM80948.1"/>
    </source>
</evidence>
<dbReference type="Pfam" id="PF02789">
    <property type="entry name" value="Peptidase_M17_N"/>
    <property type="match status" value="1"/>
</dbReference>
<dbReference type="GO" id="GO:0006508">
    <property type="term" value="P:proteolysis"/>
    <property type="evidence" value="ECO:0007669"/>
    <property type="project" value="InterPro"/>
</dbReference>